<evidence type="ECO:0000313" key="3">
    <source>
        <dbReference type="Proteomes" id="UP000002696"/>
    </source>
</evidence>
<dbReference type="EMBL" id="CP002102">
    <property type="protein sequence ID" value="ADL00413.1"/>
    <property type="molecule type" value="Genomic_DNA"/>
</dbReference>
<reference evidence="3" key="1">
    <citation type="journal article" date="2011" name="J. Bacteriol.">
        <title>Genome sequences of eight morphologically diverse alphaproteobacteria.</title>
        <authorList>
            <consortium name="US DOE Joint Genome Institute"/>
            <person name="Brown P.J."/>
            <person name="Kysela D.T."/>
            <person name="Buechlein A."/>
            <person name="Hemmerich C."/>
            <person name="Brun Y.V."/>
        </authorList>
    </citation>
    <scope>NUCLEOTIDE SEQUENCE [LARGE SCALE GENOMIC DNA]</scope>
    <source>
        <strain evidence="3">ATCC 15264 / DSM 4735 / LMG 14903 / NBRC 16000 / CB 81</strain>
    </source>
</reference>
<feature type="signal peptide" evidence="1">
    <location>
        <begin position="1"/>
        <end position="21"/>
    </location>
</feature>
<feature type="chain" id="PRO_5003127066" evidence="1">
    <location>
        <begin position="22"/>
        <end position="151"/>
    </location>
</feature>
<dbReference type="KEGG" id="bsb:Bresu_1101"/>
<name>D9QNY0_BRESC</name>
<evidence type="ECO:0000313" key="2">
    <source>
        <dbReference type="EMBL" id="ADL00413.1"/>
    </source>
</evidence>
<dbReference type="AlphaFoldDB" id="D9QNY0"/>
<keyword evidence="3" id="KW-1185">Reference proteome</keyword>
<keyword evidence="1" id="KW-0732">Signal</keyword>
<organism evidence="2 3">
    <name type="scientific">Brevundimonas subvibrioides (strain ATCC 15264 / DSM 4735 / LMG 14903 / NBRC 16000 / CB 81)</name>
    <name type="common">Caulobacter subvibrioides</name>
    <dbReference type="NCBI Taxonomy" id="633149"/>
    <lineage>
        <taxon>Bacteria</taxon>
        <taxon>Pseudomonadati</taxon>
        <taxon>Pseudomonadota</taxon>
        <taxon>Alphaproteobacteria</taxon>
        <taxon>Caulobacterales</taxon>
        <taxon>Caulobacteraceae</taxon>
        <taxon>Brevundimonas</taxon>
    </lineage>
</organism>
<accession>D9QNY0</accession>
<gene>
    <name evidence="2" type="ordered locus">Bresu_1101</name>
</gene>
<dbReference type="RefSeq" id="WP_013268516.1">
    <property type="nucleotide sequence ID" value="NC_014375.1"/>
</dbReference>
<proteinExistence type="predicted"/>
<dbReference type="HOGENOM" id="CLU_1727848_0_0_5"/>
<protein>
    <submittedName>
        <fullName evidence="2">Uncharacterized protein</fullName>
    </submittedName>
</protein>
<evidence type="ECO:0000256" key="1">
    <source>
        <dbReference type="SAM" id="SignalP"/>
    </source>
</evidence>
<dbReference type="Proteomes" id="UP000002696">
    <property type="component" value="Chromosome"/>
</dbReference>
<sequence>MTPKQITAAFFAMASTSLATAAAADSASFTITVTIPPFAEAISARQSGAAGDWTVLTSAGGFLVNLPETVEPATSADAAADSAVVASAPLAVYRSDRNRFTLSVAGEGGDVAMTPSGTVAGANLVQVNYLLPTPVSTQSAATPLQVVFAGL</sequence>
<dbReference type="InParanoid" id="D9QNY0"/>